<dbReference type="EMBL" id="BSRX01000038">
    <property type="protein sequence ID" value="GLW57487.1"/>
    <property type="molecule type" value="Genomic_DNA"/>
</dbReference>
<dbReference type="AlphaFoldDB" id="A0A9W6PMJ1"/>
<dbReference type="Proteomes" id="UP001165143">
    <property type="component" value="Unassembled WGS sequence"/>
</dbReference>
<evidence type="ECO:0000313" key="1">
    <source>
        <dbReference type="EMBL" id="GLW57487.1"/>
    </source>
</evidence>
<comment type="caution">
    <text evidence="1">The sequence shown here is derived from an EMBL/GenBank/DDBJ whole genome shotgun (WGS) entry which is preliminary data.</text>
</comment>
<name>A0A9W6PMJ1_9ACTN</name>
<reference evidence="1" key="1">
    <citation type="submission" date="2023-02" db="EMBL/GenBank/DDBJ databases">
        <title>Kitasatospora phosalacinea NBRC 14362.</title>
        <authorList>
            <person name="Ichikawa N."/>
            <person name="Sato H."/>
            <person name="Tonouchi N."/>
        </authorList>
    </citation>
    <scope>NUCLEOTIDE SEQUENCE</scope>
    <source>
        <strain evidence="1">NBRC 14362</strain>
    </source>
</reference>
<gene>
    <name evidence="1" type="ORF">Kpho01_54980</name>
</gene>
<evidence type="ECO:0000313" key="2">
    <source>
        <dbReference type="Proteomes" id="UP001165143"/>
    </source>
</evidence>
<dbReference type="RefSeq" id="WP_267884982.1">
    <property type="nucleotide sequence ID" value="NZ_BSRX01000038.1"/>
</dbReference>
<proteinExistence type="predicted"/>
<protein>
    <submittedName>
        <fullName evidence="1">Uncharacterized protein</fullName>
    </submittedName>
</protein>
<sequence>MEVQVGPGPDLRLRGPDDALPSLFGIADAVGIVIEGLAPRP</sequence>
<organism evidence="1 2">
    <name type="scientific">Kitasatospora phosalacinea</name>
    <dbReference type="NCBI Taxonomy" id="2065"/>
    <lineage>
        <taxon>Bacteria</taxon>
        <taxon>Bacillati</taxon>
        <taxon>Actinomycetota</taxon>
        <taxon>Actinomycetes</taxon>
        <taxon>Kitasatosporales</taxon>
        <taxon>Streptomycetaceae</taxon>
        <taxon>Kitasatospora</taxon>
    </lineage>
</organism>
<accession>A0A9W6PMJ1</accession>